<evidence type="ECO:0000313" key="2">
    <source>
        <dbReference type="EMBL" id="TXG53442.1"/>
    </source>
</evidence>
<gene>
    <name evidence="2" type="ORF">EZV62_022611</name>
</gene>
<name>A0A5C7HA59_9ROSI</name>
<dbReference type="Pfam" id="PF13966">
    <property type="entry name" value="zf-RVT"/>
    <property type="match status" value="1"/>
</dbReference>
<dbReference type="OrthoDB" id="1938822at2759"/>
<feature type="domain" description="Reverse transcriptase zinc-binding" evidence="1">
    <location>
        <begin position="96"/>
        <end position="139"/>
    </location>
</feature>
<dbReference type="InterPro" id="IPR026960">
    <property type="entry name" value="RVT-Znf"/>
</dbReference>
<dbReference type="AlphaFoldDB" id="A0A5C7HA59"/>
<dbReference type="Proteomes" id="UP000323000">
    <property type="component" value="Chromosome 10"/>
</dbReference>
<dbReference type="EMBL" id="VAHF01000010">
    <property type="protein sequence ID" value="TXG53442.1"/>
    <property type="molecule type" value="Genomic_DNA"/>
</dbReference>
<evidence type="ECO:0000313" key="3">
    <source>
        <dbReference type="Proteomes" id="UP000323000"/>
    </source>
</evidence>
<organism evidence="2 3">
    <name type="scientific">Acer yangbiense</name>
    <dbReference type="NCBI Taxonomy" id="1000413"/>
    <lineage>
        <taxon>Eukaryota</taxon>
        <taxon>Viridiplantae</taxon>
        <taxon>Streptophyta</taxon>
        <taxon>Embryophyta</taxon>
        <taxon>Tracheophyta</taxon>
        <taxon>Spermatophyta</taxon>
        <taxon>Magnoliopsida</taxon>
        <taxon>eudicotyledons</taxon>
        <taxon>Gunneridae</taxon>
        <taxon>Pentapetalae</taxon>
        <taxon>rosids</taxon>
        <taxon>malvids</taxon>
        <taxon>Sapindales</taxon>
        <taxon>Sapindaceae</taxon>
        <taxon>Hippocastanoideae</taxon>
        <taxon>Acereae</taxon>
        <taxon>Acer</taxon>
    </lineage>
</organism>
<keyword evidence="3" id="KW-1185">Reference proteome</keyword>
<protein>
    <recommendedName>
        <fullName evidence="1">Reverse transcriptase zinc-binding domain-containing protein</fullName>
    </recommendedName>
</protein>
<proteinExistence type="predicted"/>
<comment type="caution">
    <text evidence="2">The sequence shown here is derived from an EMBL/GenBank/DDBJ whole genome shotgun (WGS) entry which is preliminary data.</text>
</comment>
<evidence type="ECO:0000259" key="1">
    <source>
        <dbReference type="Pfam" id="PF13966"/>
    </source>
</evidence>
<sequence>MFDSWDGMRWDVIRHCLASFPISVACKECGWNEDLVRQAFLPYDALLILSIPLLTWPVSDSLCWHYEKWGSYSVRSGYHLGYNLNLSPRPSGLSGTESWWKYLWCIRAPAKVKLFLWRACRDWIPTYSNLAKRGIMVDCGYSLFQGNPGTTLHALWVWYQRNGRIHKSNLLVDKDVVPWAAAFHANFNAANFDDKATLDKGVACRISW</sequence>
<accession>A0A5C7HA59</accession>
<reference evidence="3" key="1">
    <citation type="journal article" date="2019" name="Gigascience">
        <title>De novo genome assembly of the endangered Acer yangbiense, a plant species with extremely small populations endemic to Yunnan Province, China.</title>
        <authorList>
            <person name="Yang J."/>
            <person name="Wariss H.M."/>
            <person name="Tao L."/>
            <person name="Zhang R."/>
            <person name="Yun Q."/>
            <person name="Hollingsworth P."/>
            <person name="Dao Z."/>
            <person name="Luo G."/>
            <person name="Guo H."/>
            <person name="Ma Y."/>
            <person name="Sun W."/>
        </authorList>
    </citation>
    <scope>NUCLEOTIDE SEQUENCE [LARGE SCALE GENOMIC DNA]</scope>
    <source>
        <strain evidence="3">cv. Malutang</strain>
    </source>
</reference>